<dbReference type="GO" id="GO:0050660">
    <property type="term" value="F:flavin adenine dinucleotide binding"/>
    <property type="evidence" value="ECO:0007669"/>
    <property type="project" value="TreeGrafter"/>
</dbReference>
<evidence type="ECO:0000313" key="9">
    <source>
        <dbReference type="EMBL" id="OAB77725.1"/>
    </source>
</evidence>
<dbReference type="Gene3D" id="3.40.50.1220">
    <property type="entry name" value="TPP-binding domain"/>
    <property type="match status" value="1"/>
</dbReference>
<gene>
    <name evidence="9" type="ORF">PNBC_01505</name>
</gene>
<dbReference type="CDD" id="cd07035">
    <property type="entry name" value="TPP_PYR_POX_like"/>
    <property type="match status" value="1"/>
</dbReference>
<dbReference type="InterPro" id="IPR029061">
    <property type="entry name" value="THDP-binding"/>
</dbReference>
<dbReference type="SUPFAM" id="SSF52467">
    <property type="entry name" value="DHS-like NAD/FAD-binding domain"/>
    <property type="match status" value="1"/>
</dbReference>
<dbReference type="Gene3D" id="3.40.50.970">
    <property type="match status" value="2"/>
</dbReference>
<dbReference type="InterPro" id="IPR012001">
    <property type="entry name" value="Thiamin_PyroP_enz_TPP-bd_dom"/>
</dbReference>
<comment type="similarity">
    <text evidence="2 5">Belongs to the TPP enzyme family.</text>
</comment>
<dbReference type="Pfam" id="PF02775">
    <property type="entry name" value="TPP_enzyme_C"/>
    <property type="match status" value="1"/>
</dbReference>
<sequence>MKLSDYVINFISKQGVHHIFEMTGGAIVHLLDSTIEQQDISCVSVHHEQAAAFAAEGYSRINGKLGVAMGTSGPGALNLITGIGSCYFDSIPCLFITGQVNTYEYKFDKPVRQIGFQETDIVSIVTPITKTAVMITDAGQIRYQLERAVFIAQHGRPGPVLLDIPMNIQRAQIEPDLLESFFDSEEYRGYSNFNIDCQIEEIEEVITLLEKAERPIVLVGGGVRAADAVKELRDFIELTGIPVVSSLMGLDVLPAGHSSNMGLIGSYGNRYSNLALANCDVLLVLGSRLDTRQTGTRPQTFARGAKKIHVDIEAVELNAKVQVDLAIHADVKQFLFDITKALFGRKLPDYEPWAAMIRDHKVKYPSGDSIVNHNVIDPNQFIELLSSRCAEGDVIVLDVGQHQMWASQSFQLLEDQRLLNAGGMGAMGFALPAAIGAAMAAPNARIIVIAGDGGIQLNIQELHTIEQNHLNIKVFVMNNRNLGMVRQFQDMYFDGRQQSTVEGYGCPDLVKVAEAYGIPGTRIANMSEATEKIDLALRSKGSYFVEVMLAINTNVNPKLVVNRPIEDMSPLLTREQLRKVMLIDMLDELEGG</sequence>
<dbReference type="Pfam" id="PF00205">
    <property type="entry name" value="TPP_enzyme_M"/>
    <property type="match status" value="1"/>
</dbReference>
<feature type="domain" description="Thiamine pyrophosphate enzyme TPP-binding" evidence="7">
    <location>
        <begin position="398"/>
        <end position="547"/>
    </location>
</feature>
<evidence type="ECO:0000256" key="4">
    <source>
        <dbReference type="ARBA" id="ARBA00048670"/>
    </source>
</evidence>
<dbReference type="InterPro" id="IPR045229">
    <property type="entry name" value="TPP_enz"/>
</dbReference>
<evidence type="ECO:0000256" key="2">
    <source>
        <dbReference type="ARBA" id="ARBA00007812"/>
    </source>
</evidence>
<keyword evidence="3 5" id="KW-0786">Thiamine pyrophosphate</keyword>
<dbReference type="PANTHER" id="PTHR18968:SF13">
    <property type="entry name" value="ACETOLACTATE SYNTHASE CATALYTIC SUBUNIT, MITOCHONDRIAL"/>
    <property type="match status" value="1"/>
</dbReference>
<organism evidence="9 10">
    <name type="scientific">Paenibacillus crassostreae</name>
    <dbReference type="NCBI Taxonomy" id="1763538"/>
    <lineage>
        <taxon>Bacteria</taxon>
        <taxon>Bacillati</taxon>
        <taxon>Bacillota</taxon>
        <taxon>Bacilli</taxon>
        <taxon>Bacillales</taxon>
        <taxon>Paenibacillaceae</taxon>
        <taxon>Paenibacillus</taxon>
    </lineage>
</organism>
<evidence type="ECO:0000256" key="5">
    <source>
        <dbReference type="RuleBase" id="RU362132"/>
    </source>
</evidence>
<dbReference type="PANTHER" id="PTHR18968">
    <property type="entry name" value="THIAMINE PYROPHOSPHATE ENZYMES"/>
    <property type="match status" value="1"/>
</dbReference>
<dbReference type="InterPro" id="IPR012000">
    <property type="entry name" value="Thiamin_PyroP_enz_cen_dom"/>
</dbReference>
<dbReference type="GO" id="GO:0009097">
    <property type="term" value="P:isoleucine biosynthetic process"/>
    <property type="evidence" value="ECO:0007669"/>
    <property type="project" value="TreeGrafter"/>
</dbReference>
<dbReference type="GO" id="GO:0003984">
    <property type="term" value="F:acetolactate synthase activity"/>
    <property type="evidence" value="ECO:0007669"/>
    <property type="project" value="UniProtKB-EC"/>
</dbReference>
<dbReference type="GO" id="GO:0009099">
    <property type="term" value="P:L-valine biosynthetic process"/>
    <property type="evidence" value="ECO:0007669"/>
    <property type="project" value="TreeGrafter"/>
</dbReference>
<dbReference type="STRING" id="1763538.LPB68_08425"/>
<dbReference type="GO" id="GO:0000287">
    <property type="term" value="F:magnesium ion binding"/>
    <property type="evidence" value="ECO:0007669"/>
    <property type="project" value="InterPro"/>
</dbReference>
<evidence type="ECO:0000256" key="3">
    <source>
        <dbReference type="ARBA" id="ARBA00023052"/>
    </source>
</evidence>
<evidence type="ECO:0000259" key="8">
    <source>
        <dbReference type="Pfam" id="PF02776"/>
    </source>
</evidence>
<dbReference type="AlphaFoldDB" id="A0A167GMT4"/>
<dbReference type="PROSITE" id="PS00187">
    <property type="entry name" value="TPP_ENZYMES"/>
    <property type="match status" value="1"/>
</dbReference>
<dbReference type="Pfam" id="PF02776">
    <property type="entry name" value="TPP_enzyme_N"/>
    <property type="match status" value="1"/>
</dbReference>
<proteinExistence type="inferred from homology"/>
<evidence type="ECO:0000259" key="6">
    <source>
        <dbReference type="Pfam" id="PF00205"/>
    </source>
</evidence>
<dbReference type="InterPro" id="IPR000399">
    <property type="entry name" value="TPP-bd_CS"/>
</dbReference>
<dbReference type="FunFam" id="3.40.50.1220:FF:000008">
    <property type="entry name" value="Acetolactate synthase"/>
    <property type="match status" value="1"/>
</dbReference>
<keyword evidence="10" id="KW-1185">Reference proteome</keyword>
<name>A0A167GMT4_9BACL</name>
<dbReference type="FunFam" id="3.40.50.970:FF:000007">
    <property type="entry name" value="Acetolactate synthase"/>
    <property type="match status" value="1"/>
</dbReference>
<accession>A0A167GMT4</accession>
<dbReference type="GO" id="GO:0005948">
    <property type="term" value="C:acetolactate synthase complex"/>
    <property type="evidence" value="ECO:0007669"/>
    <property type="project" value="TreeGrafter"/>
</dbReference>
<dbReference type="KEGG" id="pcx:LPB68_08425"/>
<evidence type="ECO:0000256" key="1">
    <source>
        <dbReference type="ARBA" id="ARBA00001964"/>
    </source>
</evidence>
<dbReference type="SUPFAM" id="SSF52518">
    <property type="entry name" value="Thiamin diphosphate-binding fold (THDP-binding)"/>
    <property type="match status" value="2"/>
</dbReference>
<comment type="cofactor">
    <cofactor evidence="1">
        <name>thiamine diphosphate</name>
        <dbReference type="ChEBI" id="CHEBI:58937"/>
    </cofactor>
</comment>
<dbReference type="InterPro" id="IPR029035">
    <property type="entry name" value="DHS-like_NAD/FAD-binding_dom"/>
</dbReference>
<dbReference type="OrthoDB" id="4494979at2"/>
<evidence type="ECO:0000259" key="7">
    <source>
        <dbReference type="Pfam" id="PF02775"/>
    </source>
</evidence>
<comment type="caution">
    <text evidence="9">The sequence shown here is derived from an EMBL/GenBank/DDBJ whole genome shotgun (WGS) entry which is preliminary data.</text>
</comment>
<dbReference type="Proteomes" id="UP000077134">
    <property type="component" value="Unassembled WGS sequence"/>
</dbReference>
<dbReference type="GO" id="GO:0030976">
    <property type="term" value="F:thiamine pyrophosphate binding"/>
    <property type="evidence" value="ECO:0007669"/>
    <property type="project" value="InterPro"/>
</dbReference>
<dbReference type="InterPro" id="IPR011766">
    <property type="entry name" value="TPP_enzyme_TPP-bd"/>
</dbReference>
<dbReference type="EMBL" id="LSFN01000002">
    <property type="protein sequence ID" value="OAB77725.1"/>
    <property type="molecule type" value="Genomic_DNA"/>
</dbReference>
<evidence type="ECO:0000313" key="10">
    <source>
        <dbReference type="Proteomes" id="UP000077134"/>
    </source>
</evidence>
<protein>
    <submittedName>
        <fullName evidence="9">Acetolactate synthase</fullName>
    </submittedName>
</protein>
<feature type="domain" description="Thiamine pyrophosphate enzyme N-terminal TPP-binding" evidence="8">
    <location>
        <begin position="1"/>
        <end position="123"/>
    </location>
</feature>
<comment type="catalytic activity">
    <reaction evidence="4">
        <text>2 pyruvate + H(+) = (2S)-2-acetolactate + CO2</text>
        <dbReference type="Rhea" id="RHEA:25249"/>
        <dbReference type="ChEBI" id="CHEBI:15361"/>
        <dbReference type="ChEBI" id="CHEBI:15378"/>
        <dbReference type="ChEBI" id="CHEBI:16526"/>
        <dbReference type="ChEBI" id="CHEBI:58476"/>
        <dbReference type="EC" id="2.2.1.6"/>
    </reaction>
</comment>
<feature type="domain" description="Thiamine pyrophosphate enzyme central" evidence="6">
    <location>
        <begin position="202"/>
        <end position="335"/>
    </location>
</feature>
<reference evidence="9 10" key="1">
    <citation type="submission" date="2016-02" db="EMBL/GenBank/DDBJ databases">
        <title>Paenibacillus sp. LPB0068, isolated from Crassostrea gigas.</title>
        <authorList>
            <person name="Shin S.-K."/>
            <person name="Yi H."/>
        </authorList>
    </citation>
    <scope>NUCLEOTIDE SEQUENCE [LARGE SCALE GENOMIC DNA]</scope>
    <source>
        <strain evidence="9 10">LPB0068</strain>
    </source>
</reference>